<protein>
    <recommendedName>
        <fullName evidence="3">DUF659 domain-containing protein</fullName>
    </recommendedName>
</protein>
<dbReference type="AlphaFoldDB" id="A0A9P6IUI4"/>
<sequence>MVDSLTSIDNNRKYFGITFHFITPEFEMIHGNRDGKSPKFTNSGNSSGKTQWSLQTNLVCGTTDQGANIKKATHLFSRHITIEWIPCSAHKIQLCINKAMSKTPAAKVLFDKCQKISTLFKNSGAAMKLLNKE</sequence>
<keyword evidence="2" id="KW-1185">Reference proteome</keyword>
<dbReference type="InterPro" id="IPR012337">
    <property type="entry name" value="RNaseH-like_sf"/>
</dbReference>
<dbReference type="EMBL" id="JAAAHW010007485">
    <property type="protein sequence ID" value="KAF9947973.1"/>
    <property type="molecule type" value="Genomic_DNA"/>
</dbReference>
<dbReference type="OrthoDB" id="2445285at2759"/>
<dbReference type="Proteomes" id="UP000749646">
    <property type="component" value="Unassembled WGS sequence"/>
</dbReference>
<organism evidence="1 2">
    <name type="scientific">Modicella reniformis</name>
    <dbReference type="NCBI Taxonomy" id="1440133"/>
    <lineage>
        <taxon>Eukaryota</taxon>
        <taxon>Fungi</taxon>
        <taxon>Fungi incertae sedis</taxon>
        <taxon>Mucoromycota</taxon>
        <taxon>Mortierellomycotina</taxon>
        <taxon>Mortierellomycetes</taxon>
        <taxon>Mortierellales</taxon>
        <taxon>Mortierellaceae</taxon>
        <taxon>Modicella</taxon>
    </lineage>
</organism>
<proteinExistence type="predicted"/>
<evidence type="ECO:0008006" key="3">
    <source>
        <dbReference type="Google" id="ProtNLM"/>
    </source>
</evidence>
<comment type="caution">
    <text evidence="1">The sequence shown here is derived from an EMBL/GenBank/DDBJ whole genome shotgun (WGS) entry which is preliminary data.</text>
</comment>
<evidence type="ECO:0000313" key="1">
    <source>
        <dbReference type="EMBL" id="KAF9947973.1"/>
    </source>
</evidence>
<reference evidence="1" key="1">
    <citation type="journal article" date="2020" name="Fungal Divers.">
        <title>Resolving the Mortierellaceae phylogeny through synthesis of multi-gene phylogenetics and phylogenomics.</title>
        <authorList>
            <person name="Vandepol N."/>
            <person name="Liber J."/>
            <person name="Desiro A."/>
            <person name="Na H."/>
            <person name="Kennedy M."/>
            <person name="Barry K."/>
            <person name="Grigoriev I.V."/>
            <person name="Miller A.N."/>
            <person name="O'Donnell K."/>
            <person name="Stajich J.E."/>
            <person name="Bonito G."/>
        </authorList>
    </citation>
    <scope>NUCLEOTIDE SEQUENCE</scope>
    <source>
        <strain evidence="1">MES-2147</strain>
    </source>
</reference>
<evidence type="ECO:0000313" key="2">
    <source>
        <dbReference type="Proteomes" id="UP000749646"/>
    </source>
</evidence>
<accession>A0A9P6IUI4</accession>
<gene>
    <name evidence="1" type="ORF">BGZ65_008401</name>
</gene>
<dbReference type="SUPFAM" id="SSF53098">
    <property type="entry name" value="Ribonuclease H-like"/>
    <property type="match status" value="1"/>
</dbReference>
<name>A0A9P6IUI4_9FUNG</name>